<dbReference type="SMART" id="SM00526">
    <property type="entry name" value="H15"/>
    <property type="match status" value="1"/>
</dbReference>
<keyword evidence="3" id="KW-0539">Nucleus</keyword>
<dbReference type="GO" id="GO:0031492">
    <property type="term" value="F:nucleosomal DNA binding"/>
    <property type="evidence" value="ECO:0007669"/>
    <property type="project" value="TreeGrafter"/>
</dbReference>
<dbReference type="PROSITE" id="PS51504">
    <property type="entry name" value="H15"/>
    <property type="match status" value="1"/>
</dbReference>
<organism evidence="5 6">
    <name type="scientific">Canavalia gladiata</name>
    <name type="common">Sword bean</name>
    <name type="synonym">Dolichos gladiatus</name>
    <dbReference type="NCBI Taxonomy" id="3824"/>
    <lineage>
        <taxon>Eukaryota</taxon>
        <taxon>Viridiplantae</taxon>
        <taxon>Streptophyta</taxon>
        <taxon>Embryophyta</taxon>
        <taxon>Tracheophyta</taxon>
        <taxon>Spermatophyta</taxon>
        <taxon>Magnoliopsida</taxon>
        <taxon>eudicotyledons</taxon>
        <taxon>Gunneridae</taxon>
        <taxon>Pentapetalae</taxon>
        <taxon>rosids</taxon>
        <taxon>fabids</taxon>
        <taxon>Fabales</taxon>
        <taxon>Fabaceae</taxon>
        <taxon>Papilionoideae</taxon>
        <taxon>50 kb inversion clade</taxon>
        <taxon>NPAAA clade</taxon>
        <taxon>indigoferoid/millettioid clade</taxon>
        <taxon>Phaseoleae</taxon>
        <taxon>Canavalia</taxon>
    </lineage>
</organism>
<keyword evidence="6" id="KW-1185">Reference proteome</keyword>
<dbReference type="InterPro" id="IPR005818">
    <property type="entry name" value="Histone_H1/H5_H15"/>
</dbReference>
<dbReference type="GO" id="GO:0003690">
    <property type="term" value="F:double-stranded DNA binding"/>
    <property type="evidence" value="ECO:0007669"/>
    <property type="project" value="TreeGrafter"/>
</dbReference>
<feature type="domain" description="H15" evidence="4">
    <location>
        <begin position="53"/>
        <end position="123"/>
    </location>
</feature>
<dbReference type="SUPFAM" id="SSF46785">
    <property type="entry name" value="Winged helix' DNA-binding domain"/>
    <property type="match status" value="1"/>
</dbReference>
<dbReference type="GO" id="GO:0005730">
    <property type="term" value="C:nucleolus"/>
    <property type="evidence" value="ECO:0007669"/>
    <property type="project" value="TreeGrafter"/>
</dbReference>
<dbReference type="GO" id="GO:0045910">
    <property type="term" value="P:negative regulation of DNA recombination"/>
    <property type="evidence" value="ECO:0007669"/>
    <property type="project" value="TreeGrafter"/>
</dbReference>
<comment type="caution">
    <text evidence="5">The sequence shown here is derived from an EMBL/GenBank/DDBJ whole genome shotgun (WGS) entry which is preliminary data.</text>
</comment>
<dbReference type="PANTHER" id="PTHR11467">
    <property type="entry name" value="HISTONE H1"/>
    <property type="match status" value="1"/>
</dbReference>
<evidence type="ECO:0000256" key="3">
    <source>
        <dbReference type="ARBA" id="ARBA00023242"/>
    </source>
</evidence>
<dbReference type="PANTHER" id="PTHR11467:SF109">
    <property type="entry name" value="H15 DOMAIN-CONTAINING PROTEIN"/>
    <property type="match status" value="1"/>
</dbReference>
<protein>
    <recommendedName>
        <fullName evidence="4">H15 domain-containing protein</fullName>
    </recommendedName>
</protein>
<dbReference type="GO" id="GO:0030261">
    <property type="term" value="P:chromosome condensation"/>
    <property type="evidence" value="ECO:0007669"/>
    <property type="project" value="TreeGrafter"/>
</dbReference>
<evidence type="ECO:0000313" key="6">
    <source>
        <dbReference type="Proteomes" id="UP001367508"/>
    </source>
</evidence>
<dbReference type="Proteomes" id="UP001367508">
    <property type="component" value="Unassembled WGS sequence"/>
</dbReference>
<dbReference type="InterPro" id="IPR036390">
    <property type="entry name" value="WH_DNA-bd_sf"/>
</dbReference>
<proteinExistence type="predicted"/>
<dbReference type="Pfam" id="PF00538">
    <property type="entry name" value="Linker_histone"/>
    <property type="match status" value="1"/>
</dbReference>
<dbReference type="Gene3D" id="1.10.10.10">
    <property type="entry name" value="Winged helix-like DNA-binding domain superfamily/Winged helix DNA-binding domain"/>
    <property type="match status" value="1"/>
</dbReference>
<evidence type="ECO:0000313" key="5">
    <source>
        <dbReference type="EMBL" id="KAK7344942.1"/>
    </source>
</evidence>
<name>A0AAN9QRA0_CANGL</name>
<accession>A0AAN9QRA0</accession>
<dbReference type="InterPro" id="IPR036388">
    <property type="entry name" value="WH-like_DNA-bd_sf"/>
</dbReference>
<dbReference type="AlphaFoldDB" id="A0AAN9QRA0"/>
<gene>
    <name evidence="5" type="ORF">VNO77_15212</name>
</gene>
<dbReference type="GO" id="GO:0006334">
    <property type="term" value="P:nucleosome assembly"/>
    <property type="evidence" value="ECO:0007669"/>
    <property type="project" value="InterPro"/>
</dbReference>
<evidence type="ECO:0000256" key="1">
    <source>
        <dbReference type="ARBA" id="ARBA00004123"/>
    </source>
</evidence>
<evidence type="ECO:0000259" key="4">
    <source>
        <dbReference type="PROSITE" id="PS51504"/>
    </source>
</evidence>
<dbReference type="EMBL" id="JAYMYQ010000003">
    <property type="protein sequence ID" value="KAK7344942.1"/>
    <property type="molecule type" value="Genomic_DNA"/>
</dbReference>
<sequence length="154" mass="17884">MEDQKRNLAISRFKDSILFRLRAFNPSFSINSAHSSFIHQRLQHLFHSFKTPTHPPYALMIKRALMELKEENGSSEETISDYIRREYEDLPWAHVRILHIHLGKLCLDGDLAFTDTGRYVLLVNSDHENHQLGLVTSGETDLIVMLYYTAVRVS</sequence>
<reference evidence="5 6" key="1">
    <citation type="submission" date="2024-01" db="EMBL/GenBank/DDBJ databases">
        <title>The genomes of 5 underutilized Papilionoideae crops provide insights into root nodulation and disease resistanc.</title>
        <authorList>
            <person name="Jiang F."/>
        </authorList>
    </citation>
    <scope>NUCLEOTIDE SEQUENCE [LARGE SCALE GENOMIC DNA]</scope>
    <source>
        <strain evidence="5">LVBAO_FW01</strain>
        <tissue evidence="5">Leaves</tissue>
    </source>
</reference>
<dbReference type="GO" id="GO:0000786">
    <property type="term" value="C:nucleosome"/>
    <property type="evidence" value="ECO:0007669"/>
    <property type="project" value="InterPro"/>
</dbReference>
<keyword evidence="2" id="KW-0238">DNA-binding</keyword>
<comment type="subcellular location">
    <subcellularLocation>
        <location evidence="1">Nucleus</location>
    </subcellularLocation>
</comment>
<evidence type="ECO:0000256" key="2">
    <source>
        <dbReference type="ARBA" id="ARBA00023125"/>
    </source>
</evidence>